<dbReference type="PANTHER" id="PTHR45339">
    <property type="entry name" value="HYBRID SIGNAL TRANSDUCTION HISTIDINE KINASE J"/>
    <property type="match status" value="1"/>
</dbReference>
<reference evidence="20" key="2">
    <citation type="submission" date="2019-01" db="EMBL/GenBank/DDBJ databases">
        <title>Genome sequence of Desulfonema ishimotonii strain Tokyo 01.</title>
        <authorList>
            <person name="Fukui M."/>
        </authorList>
    </citation>
    <scope>NUCLEOTIDE SEQUENCE [LARGE SCALE GENOMIC DNA]</scope>
    <source>
        <strain evidence="20">Tokyo 01</strain>
    </source>
</reference>
<accession>A0A401FRJ4</accession>
<dbReference type="CDD" id="cd16922">
    <property type="entry name" value="HATPase_EvgS-ArcB-TorS-like"/>
    <property type="match status" value="1"/>
</dbReference>
<dbReference type="InterPro" id="IPR036890">
    <property type="entry name" value="HATPase_C_sf"/>
</dbReference>
<feature type="transmembrane region" description="Helical" evidence="15">
    <location>
        <begin position="275"/>
        <end position="295"/>
    </location>
</feature>
<evidence type="ECO:0000256" key="6">
    <source>
        <dbReference type="ARBA" id="ARBA00022679"/>
    </source>
</evidence>
<dbReference type="SMART" id="SM00388">
    <property type="entry name" value="HisKA"/>
    <property type="match status" value="1"/>
</dbReference>
<dbReference type="FunFam" id="1.10.287.130:FF:000004">
    <property type="entry name" value="Ethylene receptor 1"/>
    <property type="match status" value="1"/>
</dbReference>
<dbReference type="OrthoDB" id="415806at2"/>
<dbReference type="InterPro" id="IPR033479">
    <property type="entry name" value="dCache_1"/>
</dbReference>
<evidence type="ECO:0000256" key="3">
    <source>
        <dbReference type="ARBA" id="ARBA00012438"/>
    </source>
</evidence>
<dbReference type="SUPFAM" id="SSF47384">
    <property type="entry name" value="Homodimeric domain of signal transducing histidine kinase"/>
    <property type="match status" value="1"/>
</dbReference>
<evidence type="ECO:0000256" key="14">
    <source>
        <dbReference type="PROSITE-ProRule" id="PRU00169"/>
    </source>
</evidence>
<name>A0A401FRJ4_9BACT</name>
<dbReference type="EC" id="2.7.13.3" evidence="3"/>
<dbReference type="SUPFAM" id="SSF55874">
    <property type="entry name" value="ATPase domain of HSP90 chaperone/DNA topoisomerase II/histidine kinase"/>
    <property type="match status" value="1"/>
</dbReference>
<proteinExistence type="predicted"/>
<dbReference type="PROSITE" id="PS50885">
    <property type="entry name" value="HAMP"/>
    <property type="match status" value="1"/>
</dbReference>
<evidence type="ECO:0000313" key="19">
    <source>
        <dbReference type="EMBL" id="GBC59583.1"/>
    </source>
</evidence>
<dbReference type="Pfam" id="PF00072">
    <property type="entry name" value="Response_reg"/>
    <property type="match status" value="1"/>
</dbReference>
<dbReference type="SUPFAM" id="SSF52172">
    <property type="entry name" value="CheY-like"/>
    <property type="match status" value="1"/>
</dbReference>
<dbReference type="InterPro" id="IPR003594">
    <property type="entry name" value="HATPase_dom"/>
</dbReference>
<keyword evidence="5 14" id="KW-0597">Phosphoprotein</keyword>
<evidence type="ECO:0000256" key="10">
    <source>
        <dbReference type="ARBA" id="ARBA00022840"/>
    </source>
</evidence>
<dbReference type="GO" id="GO:0005524">
    <property type="term" value="F:ATP binding"/>
    <property type="evidence" value="ECO:0007669"/>
    <property type="project" value="UniProtKB-KW"/>
</dbReference>
<sequence>MYKSIRTILIITFLAIIIMPMGIIGIVGKFFIERQLERDMGQNNLVLARALSVEVDEILREAEQVIHVIGSFLSADILADGGETDRFMAVITASFRSFSSVQVLDENGTVVHSSVPEAQQIGYDLSRHPTFVNARNAERAVWSASFIPLRNSKPTVSISRRFGPYVVAGYLDLSALSKTISNLTGQIGLRARITDREGTIVAGSENFQVEHRVNIRNRIYVKNGIRGQPGTYRLPDEHGRDAIISVARTGGSGFLVIVYRDAALLVRPIEQVQKIFMLLIVVTVMLSIPLPLYTLRKILRPIAHLAISTAHIARGRYSIDLRSSGFAELNRLERNFAAMAEAVRVRETALREAIRAAESASRAKSVFLANMSHELRTPLNAIIGFSSLLQHRQDITAGSREQIGIIARSGEHLLALINQVLDLSKIEAGEMTRHDADADLARLTDDITDMFRLRAAAKGLYLTTDRFPGVPKYIRTDEVKLRQILINLLDNAVRFTETGGIVLRIVADGREKGETVLRFEVADTGPGIAPHEQAMLFRPFVQTRTGQATQEGTGLGLTISRKFARLMGGDMTVRSVPGRGTVFRFHIRAGAADAALSRRERSGDKIPVPDPCQPCYRILVADDRPENRQLLSAVLAPFGPELREAENGREAVAIWEEWRPHLIWMDMRMPEMDGFEAVRRIRAADPAGKTVIIAFSASVFREDRERTLAAGCDDFLPKPFRDSDILYLMRKYLGARYPSEAEMAPAGQPADTETVPAENMSDIPPALLERLAQAAIRADMAETDALIRRLRGYDPVLADRFDTLARAFEYHKLLAQLRDTGPRPPDKKI</sequence>
<dbReference type="Gene3D" id="3.30.565.10">
    <property type="entry name" value="Histidine kinase-like ATPase, C-terminal domain"/>
    <property type="match status" value="1"/>
</dbReference>
<dbReference type="CDD" id="cd18774">
    <property type="entry name" value="PDC2_HK_sensor"/>
    <property type="match status" value="1"/>
</dbReference>
<keyword evidence="8" id="KW-0547">Nucleotide-binding</keyword>
<dbReference type="PROSITE" id="PS50109">
    <property type="entry name" value="HIS_KIN"/>
    <property type="match status" value="1"/>
</dbReference>
<evidence type="ECO:0000259" key="18">
    <source>
        <dbReference type="PROSITE" id="PS50885"/>
    </source>
</evidence>
<feature type="domain" description="Response regulatory" evidence="17">
    <location>
        <begin position="617"/>
        <end position="733"/>
    </location>
</feature>
<feature type="domain" description="HAMP" evidence="18">
    <location>
        <begin position="296"/>
        <end position="348"/>
    </location>
</feature>
<keyword evidence="10" id="KW-0067">ATP-binding</keyword>
<keyword evidence="9 19" id="KW-0418">Kinase</keyword>
<dbReference type="InterPro" id="IPR003660">
    <property type="entry name" value="HAMP_dom"/>
</dbReference>
<comment type="caution">
    <text evidence="19">The sequence shown here is derived from an EMBL/GenBank/DDBJ whole genome shotgun (WGS) entry which is preliminary data.</text>
</comment>
<dbReference type="SMART" id="SM00448">
    <property type="entry name" value="REC"/>
    <property type="match status" value="1"/>
</dbReference>
<feature type="domain" description="Histidine kinase" evidence="16">
    <location>
        <begin position="370"/>
        <end position="591"/>
    </location>
</feature>
<feature type="modified residue" description="4-aspartylphosphate" evidence="14">
    <location>
        <position position="666"/>
    </location>
</feature>
<keyword evidence="11 15" id="KW-1133">Transmembrane helix</keyword>
<dbReference type="InterPro" id="IPR005467">
    <property type="entry name" value="His_kinase_dom"/>
</dbReference>
<keyword evidence="12" id="KW-0902">Two-component regulatory system</keyword>
<evidence type="ECO:0000256" key="13">
    <source>
        <dbReference type="ARBA" id="ARBA00023136"/>
    </source>
</evidence>
<dbReference type="SMART" id="SM00304">
    <property type="entry name" value="HAMP"/>
    <property type="match status" value="1"/>
</dbReference>
<dbReference type="PROSITE" id="PS50110">
    <property type="entry name" value="RESPONSE_REGULATORY"/>
    <property type="match status" value="1"/>
</dbReference>
<evidence type="ECO:0000256" key="11">
    <source>
        <dbReference type="ARBA" id="ARBA00022989"/>
    </source>
</evidence>
<keyword evidence="13 15" id="KW-0472">Membrane</keyword>
<comment type="catalytic activity">
    <reaction evidence="1">
        <text>ATP + protein L-histidine = ADP + protein N-phospho-L-histidine.</text>
        <dbReference type="EC" id="2.7.13.3"/>
    </reaction>
</comment>
<evidence type="ECO:0000256" key="4">
    <source>
        <dbReference type="ARBA" id="ARBA00022475"/>
    </source>
</evidence>
<keyword evidence="6" id="KW-0808">Transferase</keyword>
<evidence type="ECO:0000256" key="8">
    <source>
        <dbReference type="ARBA" id="ARBA00022741"/>
    </source>
</evidence>
<dbReference type="Pfam" id="PF02518">
    <property type="entry name" value="HATPase_c"/>
    <property type="match status" value="1"/>
</dbReference>
<dbReference type="Gene3D" id="3.40.50.2300">
    <property type="match status" value="1"/>
</dbReference>
<dbReference type="InterPro" id="IPR004358">
    <property type="entry name" value="Sig_transdc_His_kin-like_C"/>
</dbReference>
<evidence type="ECO:0000256" key="9">
    <source>
        <dbReference type="ARBA" id="ARBA00022777"/>
    </source>
</evidence>
<dbReference type="InterPro" id="IPR001789">
    <property type="entry name" value="Sig_transdc_resp-reg_receiver"/>
</dbReference>
<dbReference type="AlphaFoldDB" id="A0A401FRJ4"/>
<evidence type="ECO:0000256" key="5">
    <source>
        <dbReference type="ARBA" id="ARBA00022553"/>
    </source>
</evidence>
<dbReference type="Gene3D" id="6.10.340.10">
    <property type="match status" value="1"/>
</dbReference>
<evidence type="ECO:0000256" key="15">
    <source>
        <dbReference type="SAM" id="Phobius"/>
    </source>
</evidence>
<dbReference type="CDD" id="cd00082">
    <property type="entry name" value="HisKA"/>
    <property type="match status" value="1"/>
</dbReference>
<organism evidence="19 20">
    <name type="scientific">Desulfonema ishimotonii</name>
    <dbReference type="NCBI Taxonomy" id="45657"/>
    <lineage>
        <taxon>Bacteria</taxon>
        <taxon>Pseudomonadati</taxon>
        <taxon>Thermodesulfobacteriota</taxon>
        <taxon>Desulfobacteria</taxon>
        <taxon>Desulfobacterales</taxon>
        <taxon>Desulfococcaceae</taxon>
        <taxon>Desulfonema</taxon>
    </lineage>
</organism>
<evidence type="ECO:0000256" key="1">
    <source>
        <dbReference type="ARBA" id="ARBA00000085"/>
    </source>
</evidence>
<dbReference type="PANTHER" id="PTHR45339:SF1">
    <property type="entry name" value="HYBRID SIGNAL TRANSDUCTION HISTIDINE KINASE J"/>
    <property type="match status" value="1"/>
</dbReference>
<dbReference type="Gene3D" id="1.10.287.130">
    <property type="match status" value="1"/>
</dbReference>
<dbReference type="CDD" id="cd17546">
    <property type="entry name" value="REC_hyHK_CKI1_RcsC-like"/>
    <property type="match status" value="1"/>
</dbReference>
<keyword evidence="20" id="KW-1185">Reference proteome</keyword>
<dbReference type="SMART" id="SM00387">
    <property type="entry name" value="HATPase_c"/>
    <property type="match status" value="1"/>
</dbReference>
<dbReference type="GO" id="GO:0005886">
    <property type="term" value="C:plasma membrane"/>
    <property type="evidence" value="ECO:0007669"/>
    <property type="project" value="UniProtKB-SubCell"/>
</dbReference>
<dbReference type="Proteomes" id="UP000288096">
    <property type="component" value="Unassembled WGS sequence"/>
</dbReference>
<dbReference type="EMBL" id="BEXT01000001">
    <property type="protein sequence ID" value="GBC59583.1"/>
    <property type="molecule type" value="Genomic_DNA"/>
</dbReference>
<evidence type="ECO:0000256" key="2">
    <source>
        <dbReference type="ARBA" id="ARBA00004651"/>
    </source>
</evidence>
<keyword evidence="4" id="KW-1003">Cell membrane</keyword>
<evidence type="ECO:0000259" key="16">
    <source>
        <dbReference type="PROSITE" id="PS50109"/>
    </source>
</evidence>
<feature type="transmembrane region" description="Helical" evidence="15">
    <location>
        <begin position="6"/>
        <end position="32"/>
    </location>
</feature>
<dbReference type="InterPro" id="IPR011006">
    <property type="entry name" value="CheY-like_superfamily"/>
</dbReference>
<dbReference type="InterPro" id="IPR036097">
    <property type="entry name" value="HisK_dim/P_sf"/>
</dbReference>
<dbReference type="Gene3D" id="3.30.450.20">
    <property type="entry name" value="PAS domain"/>
    <property type="match status" value="1"/>
</dbReference>
<evidence type="ECO:0000313" key="20">
    <source>
        <dbReference type="Proteomes" id="UP000288096"/>
    </source>
</evidence>
<gene>
    <name evidence="19" type="ORF">DENIS_0522</name>
</gene>
<dbReference type="Pfam" id="PF02743">
    <property type="entry name" value="dCache_1"/>
    <property type="match status" value="1"/>
</dbReference>
<evidence type="ECO:0000256" key="7">
    <source>
        <dbReference type="ARBA" id="ARBA00022692"/>
    </source>
</evidence>
<evidence type="ECO:0000259" key="17">
    <source>
        <dbReference type="PROSITE" id="PS50110"/>
    </source>
</evidence>
<dbReference type="GO" id="GO:0000155">
    <property type="term" value="F:phosphorelay sensor kinase activity"/>
    <property type="evidence" value="ECO:0007669"/>
    <property type="project" value="InterPro"/>
</dbReference>
<dbReference type="InterPro" id="IPR003661">
    <property type="entry name" value="HisK_dim/P_dom"/>
</dbReference>
<keyword evidence="7 15" id="KW-0812">Transmembrane</keyword>
<dbReference type="RefSeq" id="WP_124327085.1">
    <property type="nucleotide sequence ID" value="NZ_BEXT01000001.1"/>
</dbReference>
<comment type="subcellular location">
    <subcellularLocation>
        <location evidence="2">Cell membrane</location>
        <topology evidence="2">Multi-pass membrane protein</topology>
    </subcellularLocation>
</comment>
<evidence type="ECO:0000256" key="12">
    <source>
        <dbReference type="ARBA" id="ARBA00023012"/>
    </source>
</evidence>
<protein>
    <recommendedName>
        <fullName evidence="3">histidine kinase</fullName>
        <ecNumber evidence="3">2.7.13.3</ecNumber>
    </recommendedName>
</protein>
<dbReference type="Pfam" id="PF00512">
    <property type="entry name" value="HisKA"/>
    <property type="match status" value="1"/>
</dbReference>
<reference evidence="20" key="1">
    <citation type="submission" date="2017-11" db="EMBL/GenBank/DDBJ databases">
        <authorList>
            <person name="Watanabe M."/>
            <person name="Kojima H."/>
        </authorList>
    </citation>
    <scope>NUCLEOTIDE SEQUENCE [LARGE SCALE GENOMIC DNA]</scope>
    <source>
        <strain evidence="20">Tokyo 01</strain>
    </source>
</reference>
<dbReference type="PRINTS" id="PR00344">
    <property type="entry name" value="BCTRLSENSOR"/>
</dbReference>